<dbReference type="InterPro" id="IPR011250">
    <property type="entry name" value="OMP/PagP_B-barrel"/>
</dbReference>
<evidence type="ECO:0000313" key="6">
    <source>
        <dbReference type="Proteomes" id="UP000056090"/>
    </source>
</evidence>
<sequence length="192" mass="21174">MKNTLTAIASIAALTSFGTYAQSSDYPMDDSGFYVGGNYGYLKAEGEDDFDDDKDVWQGLLGYKFNEWVALEGSYIDFGDYGSDLAGAETDGYTAAVKGILPISDRFSLYAKVGQLWSETEYNFGTATGDYDDESLFVGAGISYEITRNFLVNAEYTVYDTTLDADEAVDDIDDTDFETDLKQASLGIEYRF</sequence>
<dbReference type="eggNOG" id="COG3637">
    <property type="taxonomic scope" value="Bacteria"/>
</dbReference>
<proteinExistence type="predicted"/>
<dbReference type="GeneID" id="78256353"/>
<evidence type="ECO:0000256" key="2">
    <source>
        <dbReference type="SAM" id="SignalP"/>
    </source>
</evidence>
<feature type="domain" description="Outer membrane protein beta-barrel" evidence="3">
    <location>
        <begin position="10"/>
        <end position="192"/>
    </location>
</feature>
<dbReference type="EMBL" id="DONK01000109">
    <property type="protein sequence ID" value="HBU51058.1"/>
    <property type="molecule type" value="Genomic_DNA"/>
</dbReference>
<keyword evidence="1 2" id="KW-0732">Signal</keyword>
<evidence type="ECO:0000313" key="5">
    <source>
        <dbReference type="EMBL" id="HBU51058.1"/>
    </source>
</evidence>
<dbReference type="AlphaFoldDB" id="A0A075NZF8"/>
<dbReference type="RefSeq" id="WP_044058061.1">
    <property type="nucleotide sequence ID" value="NZ_CAJXAX010000002.1"/>
</dbReference>
<gene>
    <name evidence="5" type="ORF">DEB45_07345</name>
    <name evidence="4" type="ORF">EP13_15815</name>
</gene>
<dbReference type="EMBL" id="CP008849">
    <property type="protein sequence ID" value="AIG00030.1"/>
    <property type="molecule type" value="Genomic_DNA"/>
</dbReference>
<dbReference type="Gene3D" id="2.40.160.20">
    <property type="match status" value="1"/>
</dbReference>
<dbReference type="Proteomes" id="UP000056090">
    <property type="component" value="Chromosome"/>
</dbReference>
<dbReference type="KEGG" id="aaus:EP12_16415"/>
<reference evidence="4 6" key="1">
    <citation type="submission" date="2014-06" db="EMBL/GenBank/DDBJ databases">
        <title>Genomes of Alteromonas australica, a world apart.</title>
        <authorList>
            <person name="Gonzaga A."/>
            <person name="Lopez-Perez M."/>
            <person name="Rodriguez-Valera F."/>
        </authorList>
    </citation>
    <scope>NUCLEOTIDE SEQUENCE [LARGE SCALE GENOMIC DNA]</scope>
    <source>
        <strain evidence="4 6">H 17</strain>
    </source>
</reference>
<dbReference type="OrthoDB" id="7620169at2"/>
<protein>
    <submittedName>
        <fullName evidence="4">Membrane protein</fullName>
    </submittedName>
    <submittedName>
        <fullName evidence="5">Porin family protein</fullName>
    </submittedName>
</protein>
<dbReference type="KEGG" id="aal:EP13_15815"/>
<dbReference type="InterPro" id="IPR027385">
    <property type="entry name" value="Beta-barrel_OMP"/>
</dbReference>
<evidence type="ECO:0000313" key="4">
    <source>
        <dbReference type="EMBL" id="AIG00030.1"/>
    </source>
</evidence>
<name>A0A075NZF8_9ALTE</name>
<feature type="signal peptide" evidence="2">
    <location>
        <begin position="1"/>
        <end position="21"/>
    </location>
</feature>
<evidence type="ECO:0000256" key="1">
    <source>
        <dbReference type="ARBA" id="ARBA00022729"/>
    </source>
</evidence>
<accession>A0A075NZF8</accession>
<keyword evidence="6" id="KW-1185">Reference proteome</keyword>
<evidence type="ECO:0000313" key="7">
    <source>
        <dbReference type="Proteomes" id="UP000264779"/>
    </source>
</evidence>
<dbReference type="Pfam" id="PF13505">
    <property type="entry name" value="OMP_b-brl"/>
    <property type="match status" value="1"/>
</dbReference>
<dbReference type="SUPFAM" id="SSF56925">
    <property type="entry name" value="OMPA-like"/>
    <property type="match status" value="1"/>
</dbReference>
<evidence type="ECO:0000259" key="3">
    <source>
        <dbReference type="Pfam" id="PF13505"/>
    </source>
</evidence>
<dbReference type="PATRIC" id="fig|589873.4.peg.3558"/>
<dbReference type="Proteomes" id="UP000264779">
    <property type="component" value="Unassembled WGS sequence"/>
</dbReference>
<organism evidence="4 6">
    <name type="scientific">Alteromonas australica</name>
    <dbReference type="NCBI Taxonomy" id="589873"/>
    <lineage>
        <taxon>Bacteria</taxon>
        <taxon>Pseudomonadati</taxon>
        <taxon>Pseudomonadota</taxon>
        <taxon>Gammaproteobacteria</taxon>
        <taxon>Alteromonadales</taxon>
        <taxon>Alteromonadaceae</taxon>
        <taxon>Alteromonas/Salinimonas group</taxon>
        <taxon>Alteromonas</taxon>
    </lineage>
</organism>
<reference evidence="5 7" key="2">
    <citation type="journal article" date="2018" name="Nat. Biotechnol.">
        <title>A standardized bacterial taxonomy based on genome phylogeny substantially revises the tree of life.</title>
        <authorList>
            <person name="Parks D.H."/>
            <person name="Chuvochina M."/>
            <person name="Waite D.W."/>
            <person name="Rinke C."/>
            <person name="Skarshewski A."/>
            <person name="Chaumeil P.A."/>
            <person name="Hugenholtz P."/>
        </authorList>
    </citation>
    <scope>NUCLEOTIDE SEQUENCE [LARGE SCALE GENOMIC DNA]</scope>
    <source>
        <strain evidence="5">UBA11621</strain>
    </source>
</reference>
<feature type="chain" id="PRO_5033211954" evidence="2">
    <location>
        <begin position="22"/>
        <end position="192"/>
    </location>
</feature>